<dbReference type="InterPro" id="IPR011050">
    <property type="entry name" value="Pectin_lyase_fold/virulence"/>
</dbReference>
<feature type="domain" description="DUF1565" evidence="1">
    <location>
        <begin position="83"/>
        <end position="198"/>
    </location>
</feature>
<dbReference type="InterPro" id="IPR012334">
    <property type="entry name" value="Pectin_lyas_fold"/>
</dbReference>
<dbReference type="Proteomes" id="UP000762703">
    <property type="component" value="Unassembled WGS sequence"/>
</dbReference>
<dbReference type="EMBL" id="SUTE01000005">
    <property type="protein sequence ID" value="MBE6504336.1"/>
    <property type="molecule type" value="Genomic_DNA"/>
</dbReference>
<dbReference type="SUPFAM" id="SSF51126">
    <property type="entry name" value="Pectin lyase-like"/>
    <property type="match status" value="1"/>
</dbReference>
<evidence type="ECO:0000313" key="3">
    <source>
        <dbReference type="Proteomes" id="UP000762703"/>
    </source>
</evidence>
<accession>A0A8T3VDI4</accession>
<protein>
    <submittedName>
        <fullName evidence="2">DUF1565 domain-containing protein</fullName>
    </submittedName>
</protein>
<gene>
    <name evidence="2" type="ORF">E7Z73_01140</name>
</gene>
<sequence length="216" mass="23697">MIKKVIFFEIFNFKIYFKKFKWRLKMKFRKYVIALIFIVMIVSVGAVSAAEVNSTDDAGDSVLATDDSGVVKYYVDSNAAISGNGSESSPYKTIGEAISGINAVNGTEIHLADGVYSSAGDRNFYISSVGNLSILGSGENTIIDLSNSGYFINAYDYNSNVVMKDLTINHGWTNYNTLFVNMGSLTLENVNIYNSRSPINNNGKATISNCKFINNT</sequence>
<organism evidence="2 3">
    <name type="scientific">Methanobrevibacter millerae</name>
    <dbReference type="NCBI Taxonomy" id="230361"/>
    <lineage>
        <taxon>Archaea</taxon>
        <taxon>Methanobacteriati</taxon>
        <taxon>Methanobacteriota</taxon>
        <taxon>Methanomada group</taxon>
        <taxon>Methanobacteria</taxon>
        <taxon>Methanobacteriales</taxon>
        <taxon>Methanobacteriaceae</taxon>
        <taxon>Methanobrevibacter</taxon>
    </lineage>
</organism>
<dbReference type="AlphaFoldDB" id="A0A8T3VDI4"/>
<comment type="caution">
    <text evidence="2">The sequence shown here is derived from an EMBL/GenBank/DDBJ whole genome shotgun (WGS) entry which is preliminary data.</text>
</comment>
<reference evidence="2" key="1">
    <citation type="submission" date="2019-04" db="EMBL/GenBank/DDBJ databases">
        <title>Evolution of Biomass-Degrading Anaerobic Consortia Revealed by Metagenomics.</title>
        <authorList>
            <person name="Peng X."/>
        </authorList>
    </citation>
    <scope>NUCLEOTIDE SEQUENCE</scope>
    <source>
        <strain evidence="2">SIG12</strain>
    </source>
</reference>
<dbReference type="InterPro" id="IPR011459">
    <property type="entry name" value="DUF1565"/>
</dbReference>
<evidence type="ECO:0000313" key="2">
    <source>
        <dbReference type="EMBL" id="MBE6504336.1"/>
    </source>
</evidence>
<feature type="non-terminal residue" evidence="2">
    <location>
        <position position="216"/>
    </location>
</feature>
<dbReference type="Pfam" id="PF07602">
    <property type="entry name" value="DUF1565"/>
    <property type="match status" value="1"/>
</dbReference>
<dbReference type="Gene3D" id="2.160.20.10">
    <property type="entry name" value="Single-stranded right-handed beta-helix, Pectin lyase-like"/>
    <property type="match status" value="1"/>
</dbReference>
<evidence type="ECO:0000259" key="1">
    <source>
        <dbReference type="Pfam" id="PF07602"/>
    </source>
</evidence>
<proteinExistence type="predicted"/>
<name>A0A8T3VDI4_9EURY</name>